<dbReference type="Gene3D" id="1.25.40.10">
    <property type="entry name" value="Tetratricopeptide repeat domain"/>
    <property type="match status" value="1"/>
</dbReference>
<dbReference type="Proteomes" id="UP000324767">
    <property type="component" value="Unassembled WGS sequence"/>
</dbReference>
<evidence type="ECO:0000313" key="3">
    <source>
        <dbReference type="Proteomes" id="UP000324767"/>
    </source>
</evidence>
<evidence type="ECO:0008006" key="4">
    <source>
        <dbReference type="Google" id="ProtNLM"/>
    </source>
</evidence>
<dbReference type="EMBL" id="VXIT01000006">
    <property type="protein sequence ID" value="KAA6412095.1"/>
    <property type="molecule type" value="Genomic_DNA"/>
</dbReference>
<accession>A0A5M8PST2</accession>
<protein>
    <recommendedName>
        <fullName evidence="4">Tetratricopeptide-like helical domain</fullName>
    </recommendedName>
</protein>
<dbReference type="SUPFAM" id="SSF48452">
    <property type="entry name" value="TPR-like"/>
    <property type="match status" value="1"/>
</dbReference>
<dbReference type="OrthoDB" id="6161812at2759"/>
<proteinExistence type="predicted"/>
<gene>
    <name evidence="2" type="ORF">FRX48_04245</name>
</gene>
<evidence type="ECO:0000313" key="2">
    <source>
        <dbReference type="EMBL" id="KAA6412095.1"/>
    </source>
</evidence>
<dbReference type="InterPro" id="IPR011990">
    <property type="entry name" value="TPR-like_helical_dom_sf"/>
</dbReference>
<name>A0A5M8PST2_9LECA</name>
<sequence>MALAMLSKLGNFSLILAEALHFEAWMHVKLVSLAPARTPQEAVDMTKRALDLRLHRLSPDDPAIGASYGNLAMLTVSTGDYEDSLRYSELCLDIRMKNEGNETENISCTVEASNNVRDVWSWDLYQALGREEDAYKAHLDAYMIGKDLYGPLSPRIFTSLYKLAWSMAKTLLEKMEKEAYIVHIARTQYLLAGILAKLDEEEASEELKEKASAIGKELNGPSWEPRRGEADFDQLVFFHDR</sequence>
<comment type="caution">
    <text evidence="2">The sequence shown here is derived from an EMBL/GenBank/DDBJ whole genome shotgun (WGS) entry which is preliminary data.</text>
</comment>
<feature type="chain" id="PRO_5024452678" description="Tetratricopeptide-like helical domain" evidence="1">
    <location>
        <begin position="18"/>
        <end position="241"/>
    </location>
</feature>
<keyword evidence="1" id="KW-0732">Signal</keyword>
<reference evidence="2 3" key="1">
    <citation type="submission" date="2019-09" db="EMBL/GenBank/DDBJ databases">
        <title>The hologenome of the rock-dwelling lichen Lasallia pustulata.</title>
        <authorList>
            <person name="Greshake Tzovaras B."/>
            <person name="Segers F."/>
            <person name="Bicker A."/>
            <person name="Dal Grande F."/>
            <person name="Otte J."/>
            <person name="Hankeln T."/>
            <person name="Schmitt I."/>
            <person name="Ebersberger I."/>
        </authorList>
    </citation>
    <scope>NUCLEOTIDE SEQUENCE [LARGE SCALE GENOMIC DNA]</scope>
    <source>
        <strain evidence="2">A1-1</strain>
    </source>
</reference>
<evidence type="ECO:0000256" key="1">
    <source>
        <dbReference type="SAM" id="SignalP"/>
    </source>
</evidence>
<feature type="signal peptide" evidence="1">
    <location>
        <begin position="1"/>
        <end position="17"/>
    </location>
</feature>
<dbReference type="Pfam" id="PF13374">
    <property type="entry name" value="TPR_10"/>
    <property type="match status" value="1"/>
</dbReference>
<dbReference type="AlphaFoldDB" id="A0A5M8PST2"/>
<organism evidence="2 3">
    <name type="scientific">Lasallia pustulata</name>
    <dbReference type="NCBI Taxonomy" id="136370"/>
    <lineage>
        <taxon>Eukaryota</taxon>
        <taxon>Fungi</taxon>
        <taxon>Dikarya</taxon>
        <taxon>Ascomycota</taxon>
        <taxon>Pezizomycotina</taxon>
        <taxon>Lecanoromycetes</taxon>
        <taxon>OSLEUM clade</taxon>
        <taxon>Umbilicariomycetidae</taxon>
        <taxon>Umbilicariales</taxon>
        <taxon>Umbilicariaceae</taxon>
        <taxon>Lasallia</taxon>
    </lineage>
</organism>